<proteinExistence type="predicted"/>
<keyword evidence="2" id="KW-1185">Reference proteome</keyword>
<dbReference type="Gene3D" id="1.10.600.10">
    <property type="entry name" value="Farnesyl Diphosphate Synthase"/>
    <property type="match status" value="1"/>
</dbReference>
<keyword evidence="1" id="KW-0808">Transferase</keyword>
<sequence length="287" mass="32798">MINSLPYYLDILRATDRDRYISVLFAPKKKRRALAALYTFNVEIVRIRETVHDPLIGEMRLRWWYDSIADGEMKKSQDNPILSDLFTAIALFGLPKTALLRYCDAQISDLYRNPVETLHDLEFYCCETASIILQLSCQILDADAAQDFTDIYKHGGIAQGLSGMLRLLSFMQSRYQYYLPTDILKAVGVGREDLASNRINDKQKCHIIEAMVALSQDHYAKFYEHSYVLPKRLKQAFLPLAIIPASLQKAAKLGSLAFQESATLPLIHRYWLITRTAISGNFPKILP</sequence>
<dbReference type="Pfam" id="PF00494">
    <property type="entry name" value="SQS_PSY"/>
    <property type="match status" value="1"/>
</dbReference>
<comment type="caution">
    <text evidence="1">The sequence shown here is derived from an EMBL/GenBank/DDBJ whole genome shotgun (WGS) entry which is preliminary data.</text>
</comment>
<evidence type="ECO:0000313" key="2">
    <source>
        <dbReference type="Proteomes" id="UP001549086"/>
    </source>
</evidence>
<reference evidence="1 2" key="1">
    <citation type="submission" date="2024-06" db="EMBL/GenBank/DDBJ databases">
        <title>Genomic Encyclopedia of Type Strains, Phase IV (KMG-IV): sequencing the most valuable type-strain genomes for metagenomic binning, comparative biology and taxonomic classification.</title>
        <authorList>
            <person name="Goeker M."/>
        </authorList>
    </citation>
    <scope>NUCLEOTIDE SEQUENCE [LARGE SCALE GENOMIC DNA]</scope>
    <source>
        <strain evidence="1 2">DSM 23649</strain>
    </source>
</reference>
<protein>
    <submittedName>
        <fullName evidence="1">Phytoene synthase</fullName>
        <ecNumber evidence="1">2.5.1.32</ecNumber>
    </submittedName>
</protein>
<accession>A0ABV2HHY4</accession>
<evidence type="ECO:0000313" key="1">
    <source>
        <dbReference type="EMBL" id="MET3590012.1"/>
    </source>
</evidence>
<dbReference type="Proteomes" id="UP001549086">
    <property type="component" value="Unassembled WGS sequence"/>
</dbReference>
<dbReference type="RefSeq" id="WP_354190021.1">
    <property type="nucleotide sequence ID" value="NZ_JBEPLI010000011.1"/>
</dbReference>
<dbReference type="InterPro" id="IPR008949">
    <property type="entry name" value="Isoprenoid_synthase_dom_sf"/>
</dbReference>
<dbReference type="EMBL" id="JBEPLI010000011">
    <property type="protein sequence ID" value="MET3590012.1"/>
    <property type="molecule type" value="Genomic_DNA"/>
</dbReference>
<dbReference type="InterPro" id="IPR002060">
    <property type="entry name" value="Squ/phyt_synthse"/>
</dbReference>
<organism evidence="1 2">
    <name type="scientific">Bartonella silvatica</name>
    <dbReference type="NCBI Taxonomy" id="357760"/>
    <lineage>
        <taxon>Bacteria</taxon>
        <taxon>Pseudomonadati</taxon>
        <taxon>Pseudomonadota</taxon>
        <taxon>Alphaproteobacteria</taxon>
        <taxon>Hyphomicrobiales</taxon>
        <taxon>Bartonellaceae</taxon>
        <taxon>Bartonella</taxon>
    </lineage>
</organism>
<dbReference type="SUPFAM" id="SSF48576">
    <property type="entry name" value="Terpenoid synthases"/>
    <property type="match status" value="1"/>
</dbReference>
<dbReference type="GO" id="GO:0016740">
    <property type="term" value="F:transferase activity"/>
    <property type="evidence" value="ECO:0007669"/>
    <property type="project" value="UniProtKB-KW"/>
</dbReference>
<gene>
    <name evidence="1" type="ORF">ABID23_001107</name>
</gene>
<dbReference type="EC" id="2.5.1.32" evidence="1"/>
<name>A0ABV2HHY4_9HYPH</name>